<reference evidence="14 15" key="1">
    <citation type="submission" date="2022-07" db="EMBL/GenBank/DDBJ databases">
        <authorList>
            <person name="Li W.-J."/>
            <person name="Deng Q.-Q."/>
        </authorList>
    </citation>
    <scope>NUCLEOTIDE SEQUENCE [LARGE SCALE GENOMIC DNA]</scope>
    <source>
        <strain evidence="14 15">SYSU M60028</strain>
    </source>
</reference>
<dbReference type="HAMAP" id="MF_00409">
    <property type="entry name" value="LpxK"/>
    <property type="match status" value="1"/>
</dbReference>
<dbReference type="InterPro" id="IPR003758">
    <property type="entry name" value="LpxK"/>
</dbReference>
<evidence type="ECO:0000256" key="9">
    <source>
        <dbReference type="ARBA" id="ARBA00022777"/>
    </source>
</evidence>
<dbReference type="Pfam" id="PF02606">
    <property type="entry name" value="LpxK"/>
    <property type="match status" value="1"/>
</dbReference>
<evidence type="ECO:0000313" key="14">
    <source>
        <dbReference type="EMBL" id="MCP8939220.1"/>
    </source>
</evidence>
<keyword evidence="11 13" id="KW-0443">Lipid metabolism</keyword>
<evidence type="ECO:0000256" key="7">
    <source>
        <dbReference type="ARBA" id="ARBA00022679"/>
    </source>
</evidence>
<dbReference type="PANTHER" id="PTHR42724">
    <property type="entry name" value="TETRAACYLDISACCHARIDE 4'-KINASE"/>
    <property type="match status" value="1"/>
</dbReference>
<proteinExistence type="inferred from homology"/>
<dbReference type="InterPro" id="IPR027417">
    <property type="entry name" value="P-loop_NTPase"/>
</dbReference>
<evidence type="ECO:0000256" key="3">
    <source>
        <dbReference type="ARBA" id="ARBA00012071"/>
    </source>
</evidence>
<name>A0ABT1LCJ3_9HYPH</name>
<evidence type="ECO:0000256" key="1">
    <source>
        <dbReference type="ARBA" id="ARBA00002274"/>
    </source>
</evidence>
<keyword evidence="6 13" id="KW-0441">Lipid A biosynthesis</keyword>
<evidence type="ECO:0000256" key="6">
    <source>
        <dbReference type="ARBA" id="ARBA00022556"/>
    </source>
</evidence>
<keyword evidence="5 13" id="KW-0444">Lipid biosynthesis</keyword>
<evidence type="ECO:0000256" key="11">
    <source>
        <dbReference type="ARBA" id="ARBA00023098"/>
    </source>
</evidence>
<comment type="catalytic activity">
    <reaction evidence="13">
        <text>a lipid A disaccharide + ATP = a lipid IVA + ADP + H(+)</text>
        <dbReference type="Rhea" id="RHEA:67840"/>
        <dbReference type="ChEBI" id="CHEBI:15378"/>
        <dbReference type="ChEBI" id="CHEBI:30616"/>
        <dbReference type="ChEBI" id="CHEBI:176343"/>
        <dbReference type="ChEBI" id="CHEBI:176425"/>
        <dbReference type="ChEBI" id="CHEBI:456216"/>
        <dbReference type="EC" id="2.7.1.130"/>
    </reaction>
</comment>
<keyword evidence="8 13" id="KW-0547">Nucleotide-binding</keyword>
<dbReference type="EMBL" id="JANCLU010000010">
    <property type="protein sequence ID" value="MCP8939220.1"/>
    <property type="molecule type" value="Genomic_DNA"/>
</dbReference>
<evidence type="ECO:0000256" key="12">
    <source>
        <dbReference type="ARBA" id="ARBA00029757"/>
    </source>
</evidence>
<evidence type="ECO:0000313" key="15">
    <source>
        <dbReference type="Proteomes" id="UP001205890"/>
    </source>
</evidence>
<comment type="caution">
    <text evidence="14">The sequence shown here is derived from an EMBL/GenBank/DDBJ whole genome shotgun (WGS) entry which is preliminary data.</text>
</comment>
<keyword evidence="15" id="KW-1185">Reference proteome</keyword>
<keyword evidence="7 13" id="KW-0808">Transferase</keyword>
<dbReference type="EC" id="2.7.1.130" evidence="3 13"/>
<organism evidence="14 15">
    <name type="scientific">Alsobacter ponti</name>
    <dbReference type="NCBI Taxonomy" id="2962936"/>
    <lineage>
        <taxon>Bacteria</taxon>
        <taxon>Pseudomonadati</taxon>
        <taxon>Pseudomonadota</taxon>
        <taxon>Alphaproteobacteria</taxon>
        <taxon>Hyphomicrobiales</taxon>
        <taxon>Alsobacteraceae</taxon>
        <taxon>Alsobacter</taxon>
    </lineage>
</organism>
<dbReference type="RefSeq" id="WP_254742291.1">
    <property type="nucleotide sequence ID" value="NZ_JANCLU010000010.1"/>
</dbReference>
<evidence type="ECO:0000256" key="5">
    <source>
        <dbReference type="ARBA" id="ARBA00022516"/>
    </source>
</evidence>
<comment type="function">
    <text evidence="1 13">Transfers the gamma-phosphate of ATP to the 4'-position of a tetraacyldisaccharide 1-phosphate intermediate (termed DS-1-P) to form tetraacyldisaccharide 1,4'-bis-phosphate (lipid IVA).</text>
</comment>
<evidence type="ECO:0000256" key="8">
    <source>
        <dbReference type="ARBA" id="ARBA00022741"/>
    </source>
</evidence>
<feature type="binding site" evidence="13">
    <location>
        <begin position="51"/>
        <end position="58"/>
    </location>
    <ligand>
        <name>ATP</name>
        <dbReference type="ChEBI" id="CHEBI:30616"/>
    </ligand>
</feature>
<dbReference type="NCBIfam" id="TIGR00682">
    <property type="entry name" value="lpxK"/>
    <property type="match status" value="1"/>
</dbReference>
<evidence type="ECO:0000256" key="4">
    <source>
        <dbReference type="ARBA" id="ARBA00016436"/>
    </source>
</evidence>
<evidence type="ECO:0000256" key="2">
    <source>
        <dbReference type="ARBA" id="ARBA00004870"/>
    </source>
</evidence>
<sequence length="329" mass="33960">MRAPAFWARPGSPLAVVLAPLGALYGAVAARRMARRGASAPVPVVCVGNFVAGGAGKTPTALAVAALLARDLRRPVFLTRGYGGSLRAPTLVDLARHAPSETGDEARLLAAAFPTVVSPDRPAGARLAGGQGDVIVMDDGLQNPSLAKDASLAVVDAGAGLGNGLCLPAGPLRAPLAAQARQVDAVVLVGEGVVPAVERLGLPLLRARLRPDEAAAARLKGRKALAFAGIGRPEKFFETLREAGAELAATRSFADHKPYDLSTLEALRREAGSLGATLVTTEKDMARMRGALPPEALEGIDTLPVTLAFDDERALLALLRRKLGVRPSA</sequence>
<evidence type="ECO:0000256" key="13">
    <source>
        <dbReference type="HAMAP-Rule" id="MF_00409"/>
    </source>
</evidence>
<dbReference type="SUPFAM" id="SSF52540">
    <property type="entry name" value="P-loop containing nucleoside triphosphate hydrolases"/>
    <property type="match status" value="1"/>
</dbReference>
<gene>
    <name evidence="13 14" type="primary">lpxK</name>
    <name evidence="14" type="ORF">NK718_11890</name>
</gene>
<accession>A0ABT1LCJ3</accession>
<comment type="similarity">
    <text evidence="13">Belongs to the LpxK family.</text>
</comment>
<dbReference type="GO" id="GO:0009029">
    <property type="term" value="F:lipid-A 4'-kinase activity"/>
    <property type="evidence" value="ECO:0007669"/>
    <property type="project" value="UniProtKB-EC"/>
</dbReference>
<protein>
    <recommendedName>
        <fullName evidence="4 13">Tetraacyldisaccharide 4'-kinase</fullName>
        <ecNumber evidence="3 13">2.7.1.130</ecNumber>
    </recommendedName>
    <alternativeName>
        <fullName evidence="12 13">Lipid A 4'-kinase</fullName>
    </alternativeName>
</protein>
<dbReference type="PANTHER" id="PTHR42724:SF1">
    <property type="entry name" value="TETRAACYLDISACCHARIDE 4'-KINASE, MITOCHONDRIAL-RELATED"/>
    <property type="match status" value="1"/>
</dbReference>
<dbReference type="Proteomes" id="UP001205890">
    <property type="component" value="Unassembled WGS sequence"/>
</dbReference>
<evidence type="ECO:0000256" key="10">
    <source>
        <dbReference type="ARBA" id="ARBA00022840"/>
    </source>
</evidence>
<keyword evidence="10 13" id="KW-0067">ATP-binding</keyword>
<comment type="pathway">
    <text evidence="2 13">Glycolipid biosynthesis; lipid IV(A) biosynthesis; lipid IV(A) from (3R)-3-hydroxytetradecanoyl-[acyl-carrier-protein] and UDP-N-acetyl-alpha-D-glucosamine: step 6/6.</text>
</comment>
<keyword evidence="9 13" id="KW-0418">Kinase</keyword>